<feature type="transmembrane region" description="Helical" evidence="1">
    <location>
        <begin position="359"/>
        <end position="377"/>
    </location>
</feature>
<feature type="domain" description="DUF7755" evidence="2">
    <location>
        <begin position="97"/>
        <end position="243"/>
    </location>
</feature>
<keyword evidence="1" id="KW-0472">Membrane</keyword>
<dbReference type="OrthoDB" id="2018869at2759"/>
<feature type="transmembrane region" description="Helical" evidence="1">
    <location>
        <begin position="389"/>
        <end position="408"/>
    </location>
</feature>
<proteinExistence type="predicted"/>
<accession>A0A835BK77</accession>
<feature type="transmembrane region" description="Helical" evidence="1">
    <location>
        <begin position="285"/>
        <end position="303"/>
    </location>
</feature>
<dbReference type="AlphaFoldDB" id="A0A835BK77"/>
<comment type="caution">
    <text evidence="3">The sequence shown here is derived from an EMBL/GenBank/DDBJ whole genome shotgun (WGS) entry which is preliminary data.</text>
</comment>
<evidence type="ECO:0000259" key="2">
    <source>
        <dbReference type="Pfam" id="PF24938"/>
    </source>
</evidence>
<dbReference type="Pfam" id="PF24938">
    <property type="entry name" value="DUF7755"/>
    <property type="match status" value="1"/>
</dbReference>
<organism evidence="3 4">
    <name type="scientific">Digitaria exilis</name>
    <dbReference type="NCBI Taxonomy" id="1010633"/>
    <lineage>
        <taxon>Eukaryota</taxon>
        <taxon>Viridiplantae</taxon>
        <taxon>Streptophyta</taxon>
        <taxon>Embryophyta</taxon>
        <taxon>Tracheophyta</taxon>
        <taxon>Spermatophyta</taxon>
        <taxon>Magnoliopsida</taxon>
        <taxon>Liliopsida</taxon>
        <taxon>Poales</taxon>
        <taxon>Poaceae</taxon>
        <taxon>PACMAD clade</taxon>
        <taxon>Panicoideae</taxon>
        <taxon>Panicodae</taxon>
        <taxon>Paniceae</taxon>
        <taxon>Anthephorinae</taxon>
        <taxon>Digitaria</taxon>
    </lineage>
</organism>
<dbReference type="InterPro" id="IPR056657">
    <property type="entry name" value="DUF7755"/>
</dbReference>
<dbReference type="PANTHER" id="PTHR36330:SF2">
    <property type="entry name" value="LIPASE_LIPOOXYGENASE, PLAT_LH2 FAMILY PROTEIN"/>
    <property type="match status" value="1"/>
</dbReference>
<sequence length="425" mass="45199">MVVPCAGRVAPLVHSNSVPGWLLVNNSPRICCHAFPVGIKLKRRHELATSFSQGSSLQDAMPSVKPSCLLPTEELKTYPNTLPKEIFSTIKLDGSDAFYVLELSTSREFSSSLVDKNSAVLICLIGVDGNSLLQRVPAIYLGQPTPGMKSEESVPFQCGSVDVVSFKGPKLQRIKEVWIGLESGSWRLDGLSLKVINGPVDPSEDNGSPELKFNGLQYTFDKINVLLGEDGASVAEARPVAITDLSGVSLSDLQEGQLSLESTASIVKELKEDGLRQYADLKQSLLLYDAAIVITGFSAFTLASNDNAAYSFLVGGIGGFLYLLLLQRSVDGLPVISTPSEVGSTASSASGFSGVRRPWLILSLVMVAGAVALKYGAGGDSFKLTPTELFVGTAGFLANKVAVLLAAFKPMQSDLKDEDRSGDST</sequence>
<feature type="transmembrane region" description="Helical" evidence="1">
    <location>
        <begin position="309"/>
        <end position="326"/>
    </location>
</feature>
<dbReference type="Proteomes" id="UP000636709">
    <property type="component" value="Unassembled WGS sequence"/>
</dbReference>
<dbReference type="EMBL" id="JACEFO010001915">
    <property type="protein sequence ID" value="KAF8694037.1"/>
    <property type="molecule type" value="Genomic_DNA"/>
</dbReference>
<evidence type="ECO:0000313" key="4">
    <source>
        <dbReference type="Proteomes" id="UP000636709"/>
    </source>
</evidence>
<name>A0A835BK77_9POAL</name>
<protein>
    <recommendedName>
        <fullName evidence="2">DUF7755 domain-containing protein</fullName>
    </recommendedName>
</protein>
<keyword evidence="1" id="KW-0812">Transmembrane</keyword>
<reference evidence="3" key="1">
    <citation type="submission" date="2020-07" db="EMBL/GenBank/DDBJ databases">
        <title>Genome sequence and genetic diversity analysis of an under-domesticated orphan crop, white fonio (Digitaria exilis).</title>
        <authorList>
            <person name="Bennetzen J.L."/>
            <person name="Chen S."/>
            <person name="Ma X."/>
            <person name="Wang X."/>
            <person name="Yssel A.E.J."/>
            <person name="Chaluvadi S.R."/>
            <person name="Johnson M."/>
            <person name="Gangashetty P."/>
            <person name="Hamidou F."/>
            <person name="Sanogo M.D."/>
            <person name="Zwaenepoel A."/>
            <person name="Wallace J."/>
            <person name="Van De Peer Y."/>
            <person name="Van Deynze A."/>
        </authorList>
    </citation>
    <scope>NUCLEOTIDE SEQUENCE</scope>
    <source>
        <tissue evidence="3">Leaves</tissue>
    </source>
</reference>
<evidence type="ECO:0000313" key="3">
    <source>
        <dbReference type="EMBL" id="KAF8694037.1"/>
    </source>
</evidence>
<keyword evidence="4" id="KW-1185">Reference proteome</keyword>
<dbReference type="PANTHER" id="PTHR36330">
    <property type="entry name" value="LIPASE/LIPOOXYGENASE, PLAT/LH2 FAMILY PROTEIN"/>
    <property type="match status" value="1"/>
</dbReference>
<gene>
    <name evidence="3" type="ORF">HU200_038487</name>
</gene>
<evidence type="ECO:0000256" key="1">
    <source>
        <dbReference type="SAM" id="Phobius"/>
    </source>
</evidence>
<keyword evidence="1" id="KW-1133">Transmembrane helix</keyword>